<accession>A0A4Z2IEZ2</accession>
<feature type="region of interest" description="Disordered" evidence="1">
    <location>
        <begin position="1"/>
        <end position="24"/>
    </location>
</feature>
<protein>
    <submittedName>
        <fullName evidence="2">Uncharacterized protein</fullName>
    </submittedName>
</protein>
<evidence type="ECO:0000313" key="3">
    <source>
        <dbReference type="Proteomes" id="UP000314294"/>
    </source>
</evidence>
<keyword evidence="3" id="KW-1185">Reference proteome</keyword>
<dbReference type="Proteomes" id="UP000314294">
    <property type="component" value="Unassembled WGS sequence"/>
</dbReference>
<organism evidence="2 3">
    <name type="scientific">Liparis tanakae</name>
    <name type="common">Tanaka's snailfish</name>
    <dbReference type="NCBI Taxonomy" id="230148"/>
    <lineage>
        <taxon>Eukaryota</taxon>
        <taxon>Metazoa</taxon>
        <taxon>Chordata</taxon>
        <taxon>Craniata</taxon>
        <taxon>Vertebrata</taxon>
        <taxon>Euteleostomi</taxon>
        <taxon>Actinopterygii</taxon>
        <taxon>Neopterygii</taxon>
        <taxon>Teleostei</taxon>
        <taxon>Neoteleostei</taxon>
        <taxon>Acanthomorphata</taxon>
        <taxon>Eupercaria</taxon>
        <taxon>Perciformes</taxon>
        <taxon>Cottioidei</taxon>
        <taxon>Cottales</taxon>
        <taxon>Liparidae</taxon>
        <taxon>Liparis</taxon>
    </lineage>
</organism>
<reference evidence="2 3" key="1">
    <citation type="submission" date="2019-03" db="EMBL/GenBank/DDBJ databases">
        <title>First draft genome of Liparis tanakae, snailfish: a comprehensive survey of snailfish specific genes.</title>
        <authorList>
            <person name="Kim W."/>
            <person name="Song I."/>
            <person name="Jeong J.-H."/>
            <person name="Kim D."/>
            <person name="Kim S."/>
            <person name="Ryu S."/>
            <person name="Song J.Y."/>
            <person name="Lee S.K."/>
        </authorList>
    </citation>
    <scope>NUCLEOTIDE SEQUENCE [LARGE SCALE GENOMIC DNA]</scope>
    <source>
        <tissue evidence="2">Muscle</tissue>
    </source>
</reference>
<gene>
    <name evidence="2" type="ORF">EYF80_013071</name>
</gene>
<name>A0A4Z2IEZ2_9TELE</name>
<proteinExistence type="predicted"/>
<dbReference type="AlphaFoldDB" id="A0A4Z2IEZ2"/>
<sequence>MPPGASKHGDSSSGAPLQTPAGGTGLSNDMLWHRLLCQLLSLRQPGVICEEVKVTAGQM</sequence>
<dbReference type="EMBL" id="SRLO01000091">
    <property type="protein sequence ID" value="TNN76619.1"/>
    <property type="molecule type" value="Genomic_DNA"/>
</dbReference>
<evidence type="ECO:0000256" key="1">
    <source>
        <dbReference type="SAM" id="MobiDB-lite"/>
    </source>
</evidence>
<evidence type="ECO:0000313" key="2">
    <source>
        <dbReference type="EMBL" id="TNN76619.1"/>
    </source>
</evidence>
<comment type="caution">
    <text evidence="2">The sequence shown here is derived from an EMBL/GenBank/DDBJ whole genome shotgun (WGS) entry which is preliminary data.</text>
</comment>